<feature type="non-terminal residue" evidence="1">
    <location>
        <position position="1"/>
    </location>
</feature>
<dbReference type="PANTHER" id="PTHR21075">
    <property type="entry name" value="ANAEROBIC RIBONUCLEOSIDE-TRIPHOSPHATE REDUCTASE"/>
    <property type="match status" value="1"/>
</dbReference>
<name>A0A9D2NZF2_9FIRM</name>
<dbReference type="AlphaFoldDB" id="A0A9D2NZF2"/>
<dbReference type="Pfam" id="PF13597">
    <property type="entry name" value="NRDD"/>
    <property type="match status" value="1"/>
</dbReference>
<dbReference type="GO" id="GO:0008998">
    <property type="term" value="F:ribonucleoside-triphosphate reductase (thioredoxin) activity"/>
    <property type="evidence" value="ECO:0007669"/>
    <property type="project" value="UniProtKB-EC"/>
</dbReference>
<evidence type="ECO:0000313" key="2">
    <source>
        <dbReference type="Proteomes" id="UP000823882"/>
    </source>
</evidence>
<dbReference type="Proteomes" id="UP000823882">
    <property type="component" value="Unassembled WGS sequence"/>
</dbReference>
<dbReference type="SUPFAM" id="SSF51998">
    <property type="entry name" value="PFL-like glycyl radical enzymes"/>
    <property type="match status" value="1"/>
</dbReference>
<dbReference type="InterPro" id="IPR012833">
    <property type="entry name" value="NrdD"/>
</dbReference>
<evidence type="ECO:0000313" key="1">
    <source>
        <dbReference type="EMBL" id="HJC40283.1"/>
    </source>
</evidence>
<dbReference type="EC" id="1.17.4.2" evidence="1"/>
<dbReference type="Gene3D" id="3.20.70.20">
    <property type="match status" value="1"/>
</dbReference>
<reference evidence="1" key="1">
    <citation type="journal article" date="2021" name="PeerJ">
        <title>Extensive microbial diversity within the chicken gut microbiome revealed by metagenomics and culture.</title>
        <authorList>
            <person name="Gilroy R."/>
            <person name="Ravi A."/>
            <person name="Getino M."/>
            <person name="Pursley I."/>
            <person name="Horton D.L."/>
            <person name="Alikhan N.F."/>
            <person name="Baker D."/>
            <person name="Gharbi K."/>
            <person name="Hall N."/>
            <person name="Watson M."/>
            <person name="Adriaenssens E.M."/>
            <person name="Foster-Nyarko E."/>
            <person name="Jarju S."/>
            <person name="Secka A."/>
            <person name="Antonio M."/>
            <person name="Oren A."/>
            <person name="Chaudhuri R.R."/>
            <person name="La Ragione R."/>
            <person name="Hildebrand F."/>
            <person name="Pallen M.J."/>
        </authorList>
    </citation>
    <scope>NUCLEOTIDE SEQUENCE</scope>
    <source>
        <strain evidence="1">CHK186-1790</strain>
    </source>
</reference>
<accession>A0A9D2NZF2</accession>
<dbReference type="GO" id="GO:0006260">
    <property type="term" value="P:DNA replication"/>
    <property type="evidence" value="ECO:0007669"/>
    <property type="project" value="InterPro"/>
</dbReference>
<sequence length="323" mass="36332">MGCRTRVIGNVYDPDRQICNGRGNLSFTTINLPRLAIKAKGDVDAFFEGLDRMLDLCVDQLLERFEIQCRKHVYNYPFLMGQGVWLDSDKLDWDDEVREVLKHGTLSVGFIGLAETLKSLLGAHHGESEKARILGLEIIGHMRSRMDAESEKRGLNFSLLATPAEGLSGRFVRIDREKYGAIEGVTDRDYYTNSFHVPVYFPISAHDKIVIEAPYHALTNAGHISYIEMDGDPSENLEAFERVIRDMKEHGIGYGSVNHPVDRDPVCGFSGIIGDQCPGCGRTEADGVPFERIRRITGYLVGTLDRFNNAKRAEERDRVKHSV</sequence>
<dbReference type="GO" id="GO:0004748">
    <property type="term" value="F:ribonucleoside-diphosphate reductase activity, thioredoxin disulfide as acceptor"/>
    <property type="evidence" value="ECO:0007669"/>
    <property type="project" value="TreeGrafter"/>
</dbReference>
<dbReference type="EMBL" id="DWWJ01000032">
    <property type="protein sequence ID" value="HJC40283.1"/>
    <property type="molecule type" value="Genomic_DNA"/>
</dbReference>
<proteinExistence type="predicted"/>
<dbReference type="NCBIfam" id="TIGR02487">
    <property type="entry name" value="NrdD"/>
    <property type="match status" value="1"/>
</dbReference>
<dbReference type="PANTHER" id="PTHR21075:SF0">
    <property type="entry name" value="ANAEROBIC RIBONUCLEOSIDE-TRIPHOSPHATE REDUCTASE"/>
    <property type="match status" value="1"/>
</dbReference>
<organism evidence="1 2">
    <name type="scientific">Candidatus Intestinimonas pullistercoris</name>
    <dbReference type="NCBI Taxonomy" id="2838623"/>
    <lineage>
        <taxon>Bacteria</taxon>
        <taxon>Bacillati</taxon>
        <taxon>Bacillota</taxon>
        <taxon>Clostridia</taxon>
        <taxon>Eubacteriales</taxon>
        <taxon>Intestinimonas</taxon>
    </lineage>
</organism>
<gene>
    <name evidence="1" type="primary">nrdD</name>
    <name evidence="1" type="ORF">H9701_01845</name>
</gene>
<reference evidence="1" key="2">
    <citation type="submission" date="2021-04" db="EMBL/GenBank/DDBJ databases">
        <authorList>
            <person name="Gilroy R."/>
        </authorList>
    </citation>
    <scope>NUCLEOTIDE SEQUENCE</scope>
    <source>
        <strain evidence="1">CHK186-1790</strain>
    </source>
</reference>
<dbReference type="GO" id="GO:0031250">
    <property type="term" value="C:anaerobic ribonucleoside-triphosphate reductase complex"/>
    <property type="evidence" value="ECO:0007669"/>
    <property type="project" value="TreeGrafter"/>
</dbReference>
<dbReference type="GO" id="GO:0009265">
    <property type="term" value="P:2'-deoxyribonucleotide biosynthetic process"/>
    <property type="evidence" value="ECO:0007669"/>
    <property type="project" value="TreeGrafter"/>
</dbReference>
<comment type="caution">
    <text evidence="1">The sequence shown here is derived from an EMBL/GenBank/DDBJ whole genome shotgun (WGS) entry which is preliminary data.</text>
</comment>
<protein>
    <submittedName>
        <fullName evidence="1">Anaerobic ribonucleoside-triphosphate reductase</fullName>
        <ecNumber evidence="1">1.17.4.2</ecNumber>
    </submittedName>
</protein>
<keyword evidence="1" id="KW-0560">Oxidoreductase</keyword>